<evidence type="ECO:0000313" key="2">
    <source>
        <dbReference type="EMBL" id="CAE7255309.1"/>
    </source>
</evidence>
<protein>
    <recommendedName>
        <fullName evidence="1">Ubiquitin-like domain-containing protein</fullName>
    </recommendedName>
</protein>
<name>A0A812M4P9_9DINO</name>
<accession>A0A812M4P9</accession>
<dbReference type="CDD" id="cd17039">
    <property type="entry name" value="Ubl_ubiquitin_like"/>
    <property type="match status" value="1"/>
</dbReference>
<sequence>MGQVESSGALEPAGCMSGLGSVLRPPAQTSTTLVKVTVRLLGGESRTMLLPDTSTGREIKMSIQTIFAVPETEQRLACGGSFVGDESQPLRDETHICLDVIRVQEPRRYRTPKHTNGRVGSLLSTRLVGQKLHQQVRRR</sequence>
<evidence type="ECO:0000313" key="3">
    <source>
        <dbReference type="Proteomes" id="UP000601435"/>
    </source>
</evidence>
<dbReference type="EMBL" id="CAJNJA010010245">
    <property type="protein sequence ID" value="CAE7255309.1"/>
    <property type="molecule type" value="Genomic_DNA"/>
</dbReference>
<comment type="caution">
    <text evidence="2">The sequence shown here is derived from an EMBL/GenBank/DDBJ whole genome shotgun (WGS) entry which is preliminary data.</text>
</comment>
<reference evidence="2" key="1">
    <citation type="submission" date="2021-02" db="EMBL/GenBank/DDBJ databases">
        <authorList>
            <person name="Dougan E. K."/>
            <person name="Rhodes N."/>
            <person name="Thang M."/>
            <person name="Chan C."/>
        </authorList>
    </citation>
    <scope>NUCLEOTIDE SEQUENCE</scope>
</reference>
<evidence type="ECO:0000259" key="1">
    <source>
        <dbReference type="PROSITE" id="PS50053"/>
    </source>
</evidence>
<keyword evidence="3" id="KW-1185">Reference proteome</keyword>
<dbReference type="InterPro" id="IPR029071">
    <property type="entry name" value="Ubiquitin-like_domsf"/>
</dbReference>
<dbReference type="AlphaFoldDB" id="A0A812M4P9"/>
<dbReference type="OrthoDB" id="1885901at2759"/>
<dbReference type="InterPro" id="IPR000626">
    <property type="entry name" value="Ubiquitin-like_dom"/>
</dbReference>
<dbReference type="Proteomes" id="UP000601435">
    <property type="component" value="Unassembled WGS sequence"/>
</dbReference>
<dbReference type="PROSITE" id="PS50053">
    <property type="entry name" value="UBIQUITIN_2"/>
    <property type="match status" value="1"/>
</dbReference>
<gene>
    <name evidence="2" type="ORF">SNEC2469_LOCUS5543</name>
</gene>
<organism evidence="2 3">
    <name type="scientific">Symbiodinium necroappetens</name>
    <dbReference type="NCBI Taxonomy" id="1628268"/>
    <lineage>
        <taxon>Eukaryota</taxon>
        <taxon>Sar</taxon>
        <taxon>Alveolata</taxon>
        <taxon>Dinophyceae</taxon>
        <taxon>Suessiales</taxon>
        <taxon>Symbiodiniaceae</taxon>
        <taxon>Symbiodinium</taxon>
    </lineage>
</organism>
<feature type="domain" description="Ubiquitin-like" evidence="1">
    <location>
        <begin position="34"/>
        <end position="92"/>
    </location>
</feature>
<dbReference type="SUPFAM" id="SSF54236">
    <property type="entry name" value="Ubiquitin-like"/>
    <property type="match status" value="1"/>
</dbReference>
<proteinExistence type="predicted"/>